<evidence type="ECO:0000313" key="2">
    <source>
        <dbReference type="Proteomes" id="UP000737018"/>
    </source>
</evidence>
<sequence>MFSRQSKDAPPRQPCCCHSSILLSLISSLSSPSQIALRFDLEVVGGCEQRKAVAWWSASFGDGWGRIWVFWVF</sequence>
<reference evidence="1" key="1">
    <citation type="submission" date="2020-03" db="EMBL/GenBank/DDBJ databases">
        <title>Castanea mollissima Vanexum genome sequencing.</title>
        <authorList>
            <person name="Staton M."/>
        </authorList>
    </citation>
    <scope>NUCLEOTIDE SEQUENCE</scope>
    <source>
        <tissue evidence="1">Leaf</tissue>
    </source>
</reference>
<dbReference type="AlphaFoldDB" id="A0A8J4VXG8"/>
<name>A0A8J4VXG8_9ROSI</name>
<comment type="caution">
    <text evidence="1">The sequence shown here is derived from an EMBL/GenBank/DDBJ whole genome shotgun (WGS) entry which is preliminary data.</text>
</comment>
<organism evidence="1 2">
    <name type="scientific">Castanea mollissima</name>
    <name type="common">Chinese chestnut</name>
    <dbReference type="NCBI Taxonomy" id="60419"/>
    <lineage>
        <taxon>Eukaryota</taxon>
        <taxon>Viridiplantae</taxon>
        <taxon>Streptophyta</taxon>
        <taxon>Embryophyta</taxon>
        <taxon>Tracheophyta</taxon>
        <taxon>Spermatophyta</taxon>
        <taxon>Magnoliopsida</taxon>
        <taxon>eudicotyledons</taxon>
        <taxon>Gunneridae</taxon>
        <taxon>Pentapetalae</taxon>
        <taxon>rosids</taxon>
        <taxon>fabids</taxon>
        <taxon>Fagales</taxon>
        <taxon>Fagaceae</taxon>
        <taxon>Castanea</taxon>
    </lineage>
</organism>
<accession>A0A8J4VXG8</accession>
<keyword evidence="2" id="KW-1185">Reference proteome</keyword>
<dbReference type="EMBL" id="JRKL02000135">
    <property type="protein sequence ID" value="KAF3974695.1"/>
    <property type="molecule type" value="Genomic_DNA"/>
</dbReference>
<gene>
    <name evidence="1" type="ORF">CMV_001994</name>
</gene>
<protein>
    <submittedName>
        <fullName evidence="1">Uncharacterized protein</fullName>
    </submittedName>
</protein>
<dbReference type="Proteomes" id="UP000737018">
    <property type="component" value="Unassembled WGS sequence"/>
</dbReference>
<evidence type="ECO:0000313" key="1">
    <source>
        <dbReference type="EMBL" id="KAF3974695.1"/>
    </source>
</evidence>
<proteinExistence type="predicted"/>